<reference evidence="8 9" key="1">
    <citation type="submission" date="2018-06" db="EMBL/GenBank/DDBJ databases">
        <authorList>
            <consortium name="Pathogen Informatics"/>
            <person name="Doyle S."/>
        </authorList>
    </citation>
    <scope>NUCLEOTIDE SEQUENCE [LARGE SCALE GENOMIC DNA]</scope>
    <source>
        <strain evidence="8 9">NCTC10254</strain>
    </source>
</reference>
<name>A0A6H9XHV9_9CORY</name>
<feature type="transmembrane region" description="Helical" evidence="6">
    <location>
        <begin position="20"/>
        <end position="40"/>
    </location>
</feature>
<dbReference type="GO" id="GO:0043190">
    <property type="term" value="C:ATP-binding cassette (ABC) transporter complex"/>
    <property type="evidence" value="ECO:0007669"/>
    <property type="project" value="InterPro"/>
</dbReference>
<gene>
    <name evidence="8" type="ORF">NCTC10254_02113</name>
</gene>
<dbReference type="Pfam" id="PF01061">
    <property type="entry name" value="ABC2_membrane"/>
    <property type="match status" value="1"/>
</dbReference>
<comment type="similarity">
    <text evidence="6">Belongs to the ABC-2 integral membrane protein family.</text>
</comment>
<dbReference type="PANTHER" id="PTHR43229">
    <property type="entry name" value="NODULATION PROTEIN J"/>
    <property type="match status" value="1"/>
</dbReference>
<comment type="subcellular location">
    <subcellularLocation>
        <location evidence="6">Cell membrane</location>
        <topology evidence="6">Multi-pass membrane protein</topology>
    </subcellularLocation>
    <subcellularLocation>
        <location evidence="1">Membrane</location>
        <topology evidence="1">Multi-pass membrane protein</topology>
    </subcellularLocation>
</comment>
<feature type="transmembrane region" description="Helical" evidence="6">
    <location>
        <begin position="164"/>
        <end position="185"/>
    </location>
</feature>
<keyword evidence="2 6" id="KW-0812">Transmembrane</keyword>
<feature type="transmembrane region" description="Helical" evidence="6">
    <location>
        <begin position="135"/>
        <end position="157"/>
    </location>
</feature>
<feature type="transmembrane region" description="Helical" evidence="6">
    <location>
        <begin position="60"/>
        <end position="79"/>
    </location>
</feature>
<evidence type="ECO:0000313" key="8">
    <source>
        <dbReference type="EMBL" id="SPW31363.1"/>
    </source>
</evidence>
<feature type="transmembrane region" description="Helical" evidence="6">
    <location>
        <begin position="221"/>
        <end position="242"/>
    </location>
</feature>
<evidence type="ECO:0000259" key="7">
    <source>
        <dbReference type="PROSITE" id="PS51012"/>
    </source>
</evidence>
<comment type="caution">
    <text evidence="8">The sequence shown here is derived from an EMBL/GenBank/DDBJ whole genome shotgun (WGS) entry which is preliminary data.</text>
</comment>
<dbReference type="GeneID" id="84575182"/>
<keyword evidence="4 6" id="KW-0472">Membrane</keyword>
<protein>
    <recommendedName>
        <fullName evidence="6">Transport permease protein</fullName>
    </recommendedName>
</protein>
<keyword evidence="3 6" id="KW-1133">Transmembrane helix</keyword>
<dbReference type="GO" id="GO:0046677">
    <property type="term" value="P:response to antibiotic"/>
    <property type="evidence" value="ECO:0007669"/>
    <property type="project" value="UniProtKB-KW"/>
</dbReference>
<proteinExistence type="inferred from homology"/>
<organism evidence="8 9">
    <name type="scientific">Corynebacterium matruchotii</name>
    <dbReference type="NCBI Taxonomy" id="43768"/>
    <lineage>
        <taxon>Bacteria</taxon>
        <taxon>Bacillati</taxon>
        <taxon>Actinomycetota</taxon>
        <taxon>Actinomycetes</taxon>
        <taxon>Mycobacteriales</taxon>
        <taxon>Corynebacteriaceae</taxon>
        <taxon>Corynebacterium</taxon>
    </lineage>
</organism>
<evidence type="ECO:0000256" key="1">
    <source>
        <dbReference type="ARBA" id="ARBA00004141"/>
    </source>
</evidence>
<sequence>MTAYSHLTQAFFKSQLREPIGFFFVIVFSPMLLLILGGIFGNDPQPQFGGRGFVDNMLPGVTIMSILMVGIALVPQNQLMLRSTGALSRLRVTPLKASTYVAADLTVNFVLGFVGAILTLVVGLVVFHVSMPQHLMLLIASLVFGLVTMLAIGYTLAAVYPSVAAANGISNGLLIILIMSSGAFFPTEGLSAGVRTAMACSPVHHITELVRAAWTGTSLPMVSVLVLIGFTVVFGLLSTVLFRWDKTA</sequence>
<dbReference type="InterPro" id="IPR047817">
    <property type="entry name" value="ABC2_TM_bact-type"/>
</dbReference>
<feature type="transmembrane region" description="Helical" evidence="6">
    <location>
        <begin position="100"/>
        <end position="129"/>
    </location>
</feature>
<evidence type="ECO:0000256" key="5">
    <source>
        <dbReference type="ARBA" id="ARBA00023251"/>
    </source>
</evidence>
<accession>A0A6H9XHV9</accession>
<dbReference type="EMBL" id="UARK01000031">
    <property type="protein sequence ID" value="SPW31363.1"/>
    <property type="molecule type" value="Genomic_DNA"/>
</dbReference>
<keyword evidence="6" id="KW-0813">Transport</keyword>
<dbReference type="AlphaFoldDB" id="A0A6H9XHV9"/>
<dbReference type="InterPro" id="IPR013525">
    <property type="entry name" value="ABC2_TM"/>
</dbReference>
<dbReference type="InterPro" id="IPR000412">
    <property type="entry name" value="ABC_2_transport"/>
</dbReference>
<dbReference type="Proteomes" id="UP000249886">
    <property type="component" value="Unassembled WGS sequence"/>
</dbReference>
<evidence type="ECO:0000313" key="9">
    <source>
        <dbReference type="Proteomes" id="UP000249886"/>
    </source>
</evidence>
<dbReference type="PIRSF" id="PIRSF006648">
    <property type="entry name" value="DrrB"/>
    <property type="match status" value="1"/>
</dbReference>
<feature type="domain" description="ABC transmembrane type-2" evidence="7">
    <location>
        <begin position="20"/>
        <end position="245"/>
    </location>
</feature>
<dbReference type="PROSITE" id="PS51012">
    <property type="entry name" value="ABC_TM2"/>
    <property type="match status" value="1"/>
</dbReference>
<dbReference type="GO" id="GO:0140359">
    <property type="term" value="F:ABC-type transporter activity"/>
    <property type="evidence" value="ECO:0007669"/>
    <property type="project" value="InterPro"/>
</dbReference>
<dbReference type="InterPro" id="IPR051784">
    <property type="entry name" value="Nod_factor_ABC_transporter"/>
</dbReference>
<evidence type="ECO:0000256" key="3">
    <source>
        <dbReference type="ARBA" id="ARBA00022989"/>
    </source>
</evidence>
<evidence type="ECO:0000256" key="6">
    <source>
        <dbReference type="RuleBase" id="RU361157"/>
    </source>
</evidence>
<dbReference type="RefSeq" id="WP_005527112.1">
    <property type="nucleotide sequence ID" value="NZ_CP050134.2"/>
</dbReference>
<evidence type="ECO:0000256" key="2">
    <source>
        <dbReference type="ARBA" id="ARBA00022692"/>
    </source>
</evidence>
<dbReference type="PANTHER" id="PTHR43229:SF3">
    <property type="entry name" value="ABC-TYPE MULTIDRUG TRANSPORT SYSTEM, PERMEASE COMPONENT"/>
    <property type="match status" value="1"/>
</dbReference>
<keyword evidence="6" id="KW-1003">Cell membrane</keyword>
<evidence type="ECO:0000256" key="4">
    <source>
        <dbReference type="ARBA" id="ARBA00023136"/>
    </source>
</evidence>
<keyword evidence="5" id="KW-0046">Antibiotic resistance</keyword>